<name>A0A939EPS6_9HYPH</name>
<evidence type="ECO:0000313" key="2">
    <source>
        <dbReference type="EMBL" id="MBO0345842.1"/>
    </source>
</evidence>
<protein>
    <recommendedName>
        <fullName evidence="4">Phage protein</fullName>
    </recommendedName>
</protein>
<dbReference type="Proteomes" id="UP000664779">
    <property type="component" value="Unassembled WGS sequence"/>
</dbReference>
<gene>
    <name evidence="2" type="ORF">J0X15_11480</name>
</gene>
<keyword evidence="3" id="KW-1185">Reference proteome</keyword>
<evidence type="ECO:0000313" key="3">
    <source>
        <dbReference type="Proteomes" id="UP000664779"/>
    </source>
</evidence>
<reference evidence="2" key="1">
    <citation type="submission" date="2021-03" db="EMBL/GenBank/DDBJ databases">
        <title>Roseibium sp. CAU 1637 isolated from Incheon.</title>
        <authorList>
            <person name="Kim W."/>
        </authorList>
    </citation>
    <scope>NUCLEOTIDE SEQUENCE</scope>
    <source>
        <strain evidence="2">CAU 1637</strain>
    </source>
</reference>
<evidence type="ECO:0000256" key="1">
    <source>
        <dbReference type="SAM" id="MobiDB-lite"/>
    </source>
</evidence>
<dbReference type="EMBL" id="JAFLNF010000004">
    <property type="protein sequence ID" value="MBO0345842.1"/>
    <property type="molecule type" value="Genomic_DNA"/>
</dbReference>
<dbReference type="AlphaFoldDB" id="A0A939EPS6"/>
<proteinExistence type="predicted"/>
<accession>A0A939EPS6</accession>
<organism evidence="2 3">
    <name type="scientific">Roseibium limicola</name>
    <dbReference type="NCBI Taxonomy" id="2816037"/>
    <lineage>
        <taxon>Bacteria</taxon>
        <taxon>Pseudomonadati</taxon>
        <taxon>Pseudomonadota</taxon>
        <taxon>Alphaproteobacteria</taxon>
        <taxon>Hyphomicrobiales</taxon>
        <taxon>Stappiaceae</taxon>
        <taxon>Roseibium</taxon>
    </lineage>
</organism>
<evidence type="ECO:0008006" key="4">
    <source>
        <dbReference type="Google" id="ProtNLM"/>
    </source>
</evidence>
<comment type="caution">
    <text evidence="2">The sequence shown here is derived from an EMBL/GenBank/DDBJ whole genome shotgun (WGS) entry which is preliminary data.</text>
</comment>
<sequence>MSKHPFYRPNLPLDHAPAGQPPSLVLTNSSEEQLAAFEKAAEAYVLARYKTLRFFGGLPNHMPTLERQDRIARLQDQIAFWQTGCSYAIDERLLADLLRRRKAAKA</sequence>
<feature type="region of interest" description="Disordered" evidence="1">
    <location>
        <begin position="1"/>
        <end position="24"/>
    </location>
</feature>